<reference evidence="2 3" key="1">
    <citation type="journal article" date="2017" name="Nature">
        <title>The Apostasia genome and the evolution of orchids.</title>
        <authorList>
            <person name="Zhang G.Q."/>
            <person name="Liu K.W."/>
            <person name="Li Z."/>
            <person name="Lohaus R."/>
            <person name="Hsiao Y.Y."/>
            <person name="Niu S.C."/>
            <person name="Wang J.Y."/>
            <person name="Lin Y.C."/>
            <person name="Xu Q."/>
            <person name="Chen L.J."/>
            <person name="Yoshida K."/>
            <person name="Fujiwara S."/>
            <person name="Wang Z.W."/>
            <person name="Zhang Y.Q."/>
            <person name="Mitsuda N."/>
            <person name="Wang M."/>
            <person name="Liu G.H."/>
            <person name="Pecoraro L."/>
            <person name="Huang H.X."/>
            <person name="Xiao X.J."/>
            <person name="Lin M."/>
            <person name="Wu X.Y."/>
            <person name="Wu W.L."/>
            <person name="Chen Y.Y."/>
            <person name="Chang S.B."/>
            <person name="Sakamoto S."/>
            <person name="Ohme-Takagi M."/>
            <person name="Yagi M."/>
            <person name="Zeng S.J."/>
            <person name="Shen C.Y."/>
            <person name="Yeh C.M."/>
            <person name="Luo Y.B."/>
            <person name="Tsai W.C."/>
            <person name="Van de Peer Y."/>
            <person name="Liu Z.J."/>
        </authorList>
    </citation>
    <scope>NUCLEOTIDE SEQUENCE [LARGE SCALE GENOMIC DNA]</scope>
    <source>
        <strain evidence="3">cv. Shenzhen</strain>
        <tissue evidence="2">Stem</tissue>
    </source>
</reference>
<name>A0A2I0B6S4_9ASPA</name>
<keyword evidence="1" id="KW-0812">Transmembrane</keyword>
<keyword evidence="1" id="KW-0472">Membrane</keyword>
<accession>A0A2I0B6S4</accession>
<keyword evidence="1" id="KW-1133">Transmembrane helix</keyword>
<keyword evidence="3" id="KW-1185">Reference proteome</keyword>
<dbReference type="EMBL" id="KZ451908">
    <property type="protein sequence ID" value="PKA63507.1"/>
    <property type="molecule type" value="Genomic_DNA"/>
</dbReference>
<evidence type="ECO:0000313" key="3">
    <source>
        <dbReference type="Proteomes" id="UP000236161"/>
    </source>
</evidence>
<evidence type="ECO:0008006" key="4">
    <source>
        <dbReference type="Google" id="ProtNLM"/>
    </source>
</evidence>
<sequence length="166" mass="18632">MPIKFRKLYSEHSFTNLPMEASLSSFSPSARPPSLIKPSPFLRRANLPCPTNPKRLPAARGGSSAEPDYPGGRLVDENMIVLRRLIHQMKAAETNYEPPENWAEWERRYYLRYGSDVCELVGWLQALLLGLRPSVAIAVASVLLLSLPASFVIVLLCFVDFCKTLI</sequence>
<feature type="transmembrane region" description="Helical" evidence="1">
    <location>
        <begin position="135"/>
        <end position="159"/>
    </location>
</feature>
<organism evidence="2 3">
    <name type="scientific">Apostasia shenzhenica</name>
    <dbReference type="NCBI Taxonomy" id="1088818"/>
    <lineage>
        <taxon>Eukaryota</taxon>
        <taxon>Viridiplantae</taxon>
        <taxon>Streptophyta</taxon>
        <taxon>Embryophyta</taxon>
        <taxon>Tracheophyta</taxon>
        <taxon>Spermatophyta</taxon>
        <taxon>Magnoliopsida</taxon>
        <taxon>Liliopsida</taxon>
        <taxon>Asparagales</taxon>
        <taxon>Orchidaceae</taxon>
        <taxon>Apostasioideae</taxon>
        <taxon>Apostasia</taxon>
    </lineage>
</organism>
<evidence type="ECO:0000313" key="2">
    <source>
        <dbReference type="EMBL" id="PKA63507.1"/>
    </source>
</evidence>
<dbReference type="OrthoDB" id="672819at2759"/>
<evidence type="ECO:0000256" key="1">
    <source>
        <dbReference type="SAM" id="Phobius"/>
    </source>
</evidence>
<dbReference type="PANTHER" id="PTHR33782:SF5">
    <property type="entry name" value="MEDIATOR OF RNA POLYMERASE II TRANSCRIPTION SUBUNIT"/>
    <property type="match status" value="1"/>
</dbReference>
<dbReference type="PANTHER" id="PTHR33782">
    <property type="entry name" value="OS01G0121600 PROTEIN"/>
    <property type="match status" value="1"/>
</dbReference>
<dbReference type="Proteomes" id="UP000236161">
    <property type="component" value="Unassembled WGS sequence"/>
</dbReference>
<proteinExistence type="predicted"/>
<dbReference type="STRING" id="1088818.A0A2I0B6S4"/>
<gene>
    <name evidence="2" type="ORF">AXF42_Ash005402</name>
</gene>
<protein>
    <recommendedName>
        <fullName evidence="4">Mediator of RNA polymerase II transcription subunit 18</fullName>
    </recommendedName>
</protein>
<dbReference type="AlphaFoldDB" id="A0A2I0B6S4"/>